<feature type="domain" description="Cell envelope-related transcriptional attenuator" evidence="3">
    <location>
        <begin position="273"/>
        <end position="420"/>
    </location>
</feature>
<keyword evidence="2" id="KW-0472">Membrane</keyword>
<proteinExistence type="inferred from homology"/>
<evidence type="ECO:0000313" key="4">
    <source>
        <dbReference type="EMBL" id="SEW42088.1"/>
    </source>
</evidence>
<evidence type="ECO:0000256" key="1">
    <source>
        <dbReference type="ARBA" id="ARBA00006068"/>
    </source>
</evidence>
<dbReference type="Proteomes" id="UP000199701">
    <property type="component" value="Unassembled WGS sequence"/>
</dbReference>
<feature type="transmembrane region" description="Helical" evidence="2">
    <location>
        <begin position="40"/>
        <end position="63"/>
    </location>
</feature>
<dbReference type="InterPro" id="IPR050922">
    <property type="entry name" value="LytR/CpsA/Psr_CW_biosynth"/>
</dbReference>
<dbReference type="EMBL" id="FOJI01000018">
    <property type="protein sequence ID" value="SEW42088.1"/>
    <property type="molecule type" value="Genomic_DNA"/>
</dbReference>
<keyword evidence="2" id="KW-0812">Transmembrane</keyword>
<evidence type="ECO:0000256" key="2">
    <source>
        <dbReference type="SAM" id="Phobius"/>
    </source>
</evidence>
<keyword evidence="2" id="KW-1133">Transmembrane helix</keyword>
<feature type="transmembrane region" description="Helical" evidence="2">
    <location>
        <begin position="69"/>
        <end position="88"/>
    </location>
</feature>
<protein>
    <submittedName>
        <fullName evidence="4">Cell envelope-related function transcriptional attenuator common domain-containing protein</fullName>
    </submittedName>
</protein>
<comment type="similarity">
    <text evidence="1">Belongs to the LytR/CpsA/Psr (LCP) family.</text>
</comment>
<dbReference type="NCBIfam" id="TIGR00350">
    <property type="entry name" value="lytR_cpsA_psr"/>
    <property type="match status" value="1"/>
</dbReference>
<dbReference type="AlphaFoldDB" id="A0A1I0RLL0"/>
<dbReference type="PANTHER" id="PTHR33392">
    <property type="entry name" value="POLYISOPRENYL-TEICHOIC ACID--PEPTIDOGLYCAN TEICHOIC ACID TRANSFERASE TAGU"/>
    <property type="match status" value="1"/>
</dbReference>
<organism evidence="4 5">
    <name type="scientific">[Clostridium] fimetarium</name>
    <dbReference type="NCBI Taxonomy" id="99656"/>
    <lineage>
        <taxon>Bacteria</taxon>
        <taxon>Bacillati</taxon>
        <taxon>Bacillota</taxon>
        <taxon>Clostridia</taxon>
        <taxon>Lachnospirales</taxon>
        <taxon>Lachnospiraceae</taxon>
    </lineage>
</organism>
<name>A0A1I0RLL0_9FIRM</name>
<dbReference type="OrthoDB" id="27330at2"/>
<dbReference type="PANTHER" id="PTHR33392:SF6">
    <property type="entry name" value="POLYISOPRENYL-TEICHOIC ACID--PEPTIDOGLYCAN TEICHOIC ACID TRANSFERASE TAGU"/>
    <property type="match status" value="1"/>
</dbReference>
<dbReference type="SUPFAM" id="SSF53850">
    <property type="entry name" value="Periplasmic binding protein-like II"/>
    <property type="match status" value="1"/>
</dbReference>
<evidence type="ECO:0000313" key="5">
    <source>
        <dbReference type="Proteomes" id="UP000199701"/>
    </source>
</evidence>
<dbReference type="STRING" id="99656.SAMN05421659_11870"/>
<dbReference type="InterPro" id="IPR004474">
    <property type="entry name" value="LytR_CpsA_psr"/>
</dbReference>
<keyword evidence="5" id="KW-1185">Reference proteome</keyword>
<dbReference type="Gene3D" id="3.40.190.10">
    <property type="entry name" value="Periplasmic binding protein-like II"/>
    <property type="match status" value="1"/>
</dbReference>
<reference evidence="4 5" key="1">
    <citation type="submission" date="2016-10" db="EMBL/GenBank/DDBJ databases">
        <authorList>
            <person name="de Groot N.N."/>
        </authorList>
    </citation>
    <scope>NUCLEOTIDE SEQUENCE [LARGE SCALE GENOMIC DNA]</scope>
    <source>
        <strain evidence="4 5">DSM 9179</strain>
    </source>
</reference>
<dbReference type="Pfam" id="PF03816">
    <property type="entry name" value="LytR_cpsA_psr"/>
    <property type="match status" value="1"/>
</dbReference>
<evidence type="ECO:0000259" key="3">
    <source>
        <dbReference type="Pfam" id="PF03816"/>
    </source>
</evidence>
<accession>A0A1I0RLL0</accession>
<dbReference type="Gene3D" id="3.40.630.190">
    <property type="entry name" value="LCP protein"/>
    <property type="match status" value="1"/>
</dbReference>
<gene>
    <name evidence="4" type="ORF">SAMN05421659_11870</name>
</gene>
<feature type="transmembrane region" description="Helical" evidence="2">
    <location>
        <begin position="95"/>
        <end position="115"/>
    </location>
</feature>
<sequence length="514" mass="56167">MNFITLRKGCIMSNIKLLFSGSSSLTPREKKKKRKLWNRYIGVSLVIIQIIISIMFLVALFHLNVIPNKYLIILIVVLVLITAFNLFSQYTKANILGKIIAVLLSIVLLFGFLFVSKTSNALNDITKPATVNTTGISVIVLSSDPAQKLSDAQKYKFGYNSAIDKSSTDIAVTQINEKLGSAIDTTGYADWDTLVNALYNHEVKAIILNETYRSAIEETYIDFGTKTKVIDDSISIENQNTAVAPSDINVSTDAFTIYIAGNDQAGAIASTGRNDVNIIATFNPKTKQALLVTTPRDYYIPVVDWVGNTGLEKLTHAGNFGVQGSMTALKNLYGVNLDYYVKINFTGTVGIVNALGGITIDSEVGFKSSFIPYTFVKGQNNLDGEKTLAFCRERYAFANGDFQRGRDQMAAVKGIIAKASSPAIITNYSAVLNSVSSLFGTNMPADAITSLIKDTLDTSTPWNIQTYDVSGSTATRRCQLYGFDASVVLPDYSTVNTAVQYMNKIKSGETFQIK</sequence>